<dbReference type="PROSITE" id="PS51465">
    <property type="entry name" value="KAZAL_2"/>
    <property type="match status" value="1"/>
</dbReference>
<dbReference type="InterPro" id="IPR036058">
    <property type="entry name" value="Kazal_dom_sf"/>
</dbReference>
<organism evidence="8 9">
    <name type="scientific">Phascolarctos cinereus</name>
    <name type="common">Koala</name>
    <dbReference type="NCBI Taxonomy" id="38626"/>
    <lineage>
        <taxon>Eukaryota</taxon>
        <taxon>Metazoa</taxon>
        <taxon>Chordata</taxon>
        <taxon>Craniata</taxon>
        <taxon>Vertebrata</taxon>
        <taxon>Euteleostomi</taxon>
        <taxon>Mammalia</taxon>
        <taxon>Metatheria</taxon>
        <taxon>Diprotodontia</taxon>
        <taxon>Phascolarctidae</taxon>
        <taxon>Phascolarctos</taxon>
    </lineage>
</organism>
<dbReference type="GeneID" id="110200160"/>
<evidence type="ECO:0000259" key="7">
    <source>
        <dbReference type="PROSITE" id="PS51465"/>
    </source>
</evidence>
<dbReference type="AlphaFoldDB" id="A0A6P5JA84"/>
<evidence type="ECO:0000256" key="5">
    <source>
        <dbReference type="ARBA" id="ARBA00023157"/>
    </source>
</evidence>
<accession>A0A6P5JA84</accession>
<dbReference type="RefSeq" id="XP_020830995.1">
    <property type="nucleotide sequence ID" value="XM_020975336.1"/>
</dbReference>
<dbReference type="KEGG" id="pcw:110200160"/>
<dbReference type="SUPFAM" id="SSF100895">
    <property type="entry name" value="Kazal-type serine protease inhibitors"/>
    <property type="match status" value="1"/>
</dbReference>
<dbReference type="PROSITE" id="PS00282">
    <property type="entry name" value="KAZAL_1"/>
    <property type="match status" value="1"/>
</dbReference>
<sequence length="87" mass="10064">MKLFSVVFPLFVMLLTKNFTVASSYAFYDDNRVPEMPDCKWYSLPGCPRDLNPVCGTDSITYGNECLLCQKIRDEQQDIQIKWRGVC</sequence>
<keyword evidence="2" id="KW-0964">Secreted</keyword>
<proteinExistence type="predicted"/>
<dbReference type="Pfam" id="PF00050">
    <property type="entry name" value="Kazal_1"/>
    <property type="match status" value="1"/>
</dbReference>
<keyword evidence="6" id="KW-0732">Signal</keyword>
<name>A0A6P5JA84_PHACI</name>
<feature type="chain" id="PRO_5028145425" evidence="6">
    <location>
        <begin position="23"/>
        <end position="87"/>
    </location>
</feature>
<keyword evidence="8" id="KW-1185">Reference proteome</keyword>
<protein>
    <submittedName>
        <fullName evidence="9">Serine protease inhibitor Kazal-type 2</fullName>
    </submittedName>
</protein>
<feature type="signal peptide" evidence="6">
    <location>
        <begin position="1"/>
        <end position="22"/>
    </location>
</feature>
<dbReference type="FunCoup" id="A0A6P5JA84">
    <property type="interactions" value="43"/>
</dbReference>
<evidence type="ECO:0000256" key="4">
    <source>
        <dbReference type="ARBA" id="ARBA00022900"/>
    </source>
</evidence>
<evidence type="ECO:0000256" key="2">
    <source>
        <dbReference type="ARBA" id="ARBA00022525"/>
    </source>
</evidence>
<dbReference type="GO" id="GO:0005576">
    <property type="term" value="C:extracellular region"/>
    <property type="evidence" value="ECO:0007669"/>
    <property type="project" value="UniProtKB-SubCell"/>
</dbReference>
<dbReference type="GO" id="GO:0004867">
    <property type="term" value="F:serine-type endopeptidase inhibitor activity"/>
    <property type="evidence" value="ECO:0007669"/>
    <property type="project" value="UniProtKB-KW"/>
</dbReference>
<dbReference type="Proteomes" id="UP000515140">
    <property type="component" value="Unplaced"/>
</dbReference>
<dbReference type="Gene3D" id="3.30.60.30">
    <property type="match status" value="1"/>
</dbReference>
<evidence type="ECO:0000256" key="1">
    <source>
        <dbReference type="ARBA" id="ARBA00004613"/>
    </source>
</evidence>
<evidence type="ECO:0000313" key="9">
    <source>
        <dbReference type="RefSeq" id="XP_020830995.1"/>
    </source>
</evidence>
<evidence type="ECO:0000256" key="3">
    <source>
        <dbReference type="ARBA" id="ARBA00022690"/>
    </source>
</evidence>
<comment type="subcellular location">
    <subcellularLocation>
        <location evidence="1">Secreted</location>
    </subcellularLocation>
</comment>
<dbReference type="FunFam" id="3.30.60.30:FF:000031">
    <property type="entry name" value="Serine protease inhibitor Kazal-type 2"/>
    <property type="match status" value="1"/>
</dbReference>
<reference evidence="9" key="1">
    <citation type="submission" date="2025-08" db="UniProtKB">
        <authorList>
            <consortium name="RefSeq"/>
        </authorList>
    </citation>
    <scope>IDENTIFICATION</scope>
    <source>
        <tissue evidence="9">Spleen</tissue>
    </source>
</reference>
<keyword evidence="5" id="KW-1015">Disulfide bond</keyword>
<dbReference type="InterPro" id="IPR042167">
    <property type="entry name" value="SPINK2"/>
</dbReference>
<keyword evidence="3 9" id="KW-0646">Protease inhibitor</keyword>
<dbReference type="SMART" id="SM00280">
    <property type="entry name" value="KAZAL"/>
    <property type="match status" value="1"/>
</dbReference>
<dbReference type="PANTHER" id="PTHR47608:SF1">
    <property type="entry name" value="SERINE PROTEASE INHIBITOR KAZAL-TYPE 2"/>
    <property type="match status" value="1"/>
</dbReference>
<keyword evidence="4 9" id="KW-0722">Serine protease inhibitor</keyword>
<dbReference type="InterPro" id="IPR002350">
    <property type="entry name" value="Kazal_dom"/>
</dbReference>
<evidence type="ECO:0000313" key="8">
    <source>
        <dbReference type="Proteomes" id="UP000515140"/>
    </source>
</evidence>
<gene>
    <name evidence="9" type="primary">SPINK2</name>
</gene>
<dbReference type="PANTHER" id="PTHR47608">
    <property type="entry name" value="SERINE PROTEASE INHIBITOR KAZAL-TYPE 2, SPINK2"/>
    <property type="match status" value="1"/>
</dbReference>
<dbReference type="GO" id="GO:0007286">
    <property type="term" value="P:spermatid development"/>
    <property type="evidence" value="ECO:0007669"/>
    <property type="project" value="InterPro"/>
</dbReference>
<feature type="domain" description="Kazal-like" evidence="7">
    <location>
        <begin position="33"/>
        <end position="87"/>
    </location>
</feature>
<evidence type="ECO:0000256" key="6">
    <source>
        <dbReference type="SAM" id="SignalP"/>
    </source>
</evidence>
<dbReference type="CTD" id="6691"/>
<dbReference type="InParanoid" id="A0A6P5JA84"/>